<dbReference type="InterPro" id="IPR012337">
    <property type="entry name" value="RNaseH-like_sf"/>
</dbReference>
<proteinExistence type="predicted"/>
<dbReference type="InterPro" id="IPR036397">
    <property type="entry name" value="RNaseH_sf"/>
</dbReference>
<reference evidence="2" key="1">
    <citation type="submission" date="2019-09" db="EMBL/GenBank/DDBJ databases">
        <title>Draft genome information of white flower Hibiscus syriacus.</title>
        <authorList>
            <person name="Kim Y.-M."/>
        </authorList>
    </citation>
    <scope>NUCLEOTIDE SEQUENCE [LARGE SCALE GENOMIC DNA]</scope>
    <source>
        <strain evidence="2">YM2019G1</strain>
    </source>
</reference>
<dbReference type="Pfam" id="PF25597">
    <property type="entry name" value="SH3_retrovirus"/>
    <property type="match status" value="1"/>
</dbReference>
<name>A0A6A3CX81_HIBSY</name>
<feature type="domain" description="Retroviral polymerase SH3-like" evidence="1">
    <location>
        <begin position="67"/>
        <end position="119"/>
    </location>
</feature>
<dbReference type="InterPro" id="IPR057670">
    <property type="entry name" value="SH3_retrovirus"/>
</dbReference>
<dbReference type="GO" id="GO:0003676">
    <property type="term" value="F:nucleic acid binding"/>
    <property type="evidence" value="ECO:0007669"/>
    <property type="project" value="InterPro"/>
</dbReference>
<evidence type="ECO:0000313" key="2">
    <source>
        <dbReference type="EMBL" id="KAE8734185.1"/>
    </source>
</evidence>
<evidence type="ECO:0000313" key="3">
    <source>
        <dbReference type="Proteomes" id="UP000436088"/>
    </source>
</evidence>
<dbReference type="CDD" id="cd09272">
    <property type="entry name" value="RNase_HI_RT_Ty1"/>
    <property type="match status" value="1"/>
</dbReference>
<dbReference type="InterPro" id="IPR043502">
    <property type="entry name" value="DNA/RNA_pol_sf"/>
</dbReference>
<gene>
    <name evidence="2" type="ORF">F3Y22_tig00000778pilonHSYRG00303</name>
</gene>
<sequence length="507" mass="57782">MIKQLIGYDIKGFRSDYTPELKFTKLFSKLGIVHQFSCVETPQQNSVVKRKHQHLLTVAKTLFFQSKVHRDKFSERALPVVFLGYSPGVKGYKVLIVRSMKIVISHNVVFHENVFPFYTINDVVIDPFDIVLSNVSDDSTNEAYESYGVNVEHVPGEIDEVIPEVPVVRWSSLVRSPVWHAAMEEELQAMEDLKTWTVVTLLEGKKAIDCKWRHFKLKVLGHLRYFLGFEIARGNSGTSLSQRKYALELLTDTGCLGKKPVECPMVSIVKLNATDGQLVLNPQLYRRLVGLLLYLTHIRPDIAHMVHVISQFVSSPRVPHMQALQHLLAYIKQSLVLVFSFHKNLTCSYVVLWIPTMVLVQTLEGPLLVVAHSLVTALFHEKQRKQVTVSRSSCEAEYRAMVYSTCELIWLAPLLSSFNIPVQTASLYCDNQAAMHLATNQLFLERTKHIEVDCHFVRQKVTSDFLKLLHVRSSHQLADIFTQTLRSPAYKSFITKMGLIDIHVAPT</sequence>
<evidence type="ECO:0000259" key="1">
    <source>
        <dbReference type="Pfam" id="PF25597"/>
    </source>
</evidence>
<comment type="caution">
    <text evidence="2">The sequence shown here is derived from an EMBL/GenBank/DDBJ whole genome shotgun (WGS) entry which is preliminary data.</text>
</comment>
<keyword evidence="3" id="KW-1185">Reference proteome</keyword>
<dbReference type="PANTHER" id="PTHR11439:SF470">
    <property type="entry name" value="CYSTEINE-RICH RLK (RECEPTOR-LIKE PROTEIN KINASE) 8"/>
    <property type="match status" value="1"/>
</dbReference>
<dbReference type="SUPFAM" id="SSF53098">
    <property type="entry name" value="Ribonuclease H-like"/>
    <property type="match status" value="1"/>
</dbReference>
<organism evidence="2 3">
    <name type="scientific">Hibiscus syriacus</name>
    <name type="common">Rose of Sharon</name>
    <dbReference type="NCBI Taxonomy" id="106335"/>
    <lineage>
        <taxon>Eukaryota</taxon>
        <taxon>Viridiplantae</taxon>
        <taxon>Streptophyta</taxon>
        <taxon>Embryophyta</taxon>
        <taxon>Tracheophyta</taxon>
        <taxon>Spermatophyta</taxon>
        <taxon>Magnoliopsida</taxon>
        <taxon>eudicotyledons</taxon>
        <taxon>Gunneridae</taxon>
        <taxon>Pentapetalae</taxon>
        <taxon>rosids</taxon>
        <taxon>malvids</taxon>
        <taxon>Malvales</taxon>
        <taxon>Malvaceae</taxon>
        <taxon>Malvoideae</taxon>
        <taxon>Hibiscus</taxon>
    </lineage>
</organism>
<dbReference type="SUPFAM" id="SSF56672">
    <property type="entry name" value="DNA/RNA polymerases"/>
    <property type="match status" value="1"/>
</dbReference>
<protein>
    <recommendedName>
        <fullName evidence="1">Retroviral polymerase SH3-like domain-containing protein</fullName>
    </recommendedName>
</protein>
<dbReference type="Gene3D" id="3.30.420.10">
    <property type="entry name" value="Ribonuclease H-like superfamily/Ribonuclease H"/>
    <property type="match status" value="1"/>
</dbReference>
<dbReference type="Proteomes" id="UP000436088">
    <property type="component" value="Unassembled WGS sequence"/>
</dbReference>
<dbReference type="AlphaFoldDB" id="A0A6A3CX81"/>
<dbReference type="EMBL" id="VEPZ02000074">
    <property type="protein sequence ID" value="KAE8734185.1"/>
    <property type="molecule type" value="Genomic_DNA"/>
</dbReference>
<dbReference type="PANTHER" id="PTHR11439">
    <property type="entry name" value="GAG-POL-RELATED RETROTRANSPOSON"/>
    <property type="match status" value="1"/>
</dbReference>
<accession>A0A6A3CX81</accession>